<organism evidence="9 12">
    <name type="scientific">Enterocloster bolteae</name>
    <dbReference type="NCBI Taxonomy" id="208479"/>
    <lineage>
        <taxon>Bacteria</taxon>
        <taxon>Bacillati</taxon>
        <taxon>Bacillota</taxon>
        <taxon>Clostridia</taxon>
        <taxon>Lachnospirales</taxon>
        <taxon>Lachnospiraceae</taxon>
        <taxon>Enterocloster</taxon>
    </lineage>
</organism>
<evidence type="ECO:0000259" key="8">
    <source>
        <dbReference type="Pfam" id="PF06808"/>
    </source>
</evidence>
<evidence type="ECO:0000313" key="10">
    <source>
        <dbReference type="EMBL" id="RHC49995.1"/>
    </source>
</evidence>
<keyword evidence="2" id="KW-1003">Cell membrane</keyword>
<sequence length="427" mass="45222">MSIFLMMMAVFLVFVFLGIPVSFSIGLSTVAAVLAKGMPLAFVSQMAFTGLDSYTYLAIPMFILAGYLMETGGLSKRLVNFAASLVGNIHGGLGIITVLACAFFAAISGSSPGTVAAVGAMMIPPMVEKGYDRDFSAALTASAGSLGVLIPPSIPMVLYCIAGEVSIGEMFMAGFIPGFLMTAALALTTYVISKKNGYKSDEGEFEWKKVAASFKEAIWPLLAPVIILGGIYSGIFTPTEAAVVVVVYSMFVGLFITKELKVSDLPGILYKGAVTAGTTVFILAFAMAFSRYLTLNQIPQLIGSVILGITGNVHVILILFVLLCFVTGTFLETASQVLIYTPLFLPTLKGLGVSPLHFGILLTVGTMLGMMTPPVGINLFVAQGISGAKISKMTKAILPFLFVMLFVQILFVFFPGFSTFLPGLFSK</sequence>
<accession>A0A412YY72</accession>
<dbReference type="InterPro" id="IPR004681">
    <property type="entry name" value="TRAP_DctM"/>
</dbReference>
<feature type="transmembrane region" description="Helical" evidence="7">
    <location>
        <begin position="217"/>
        <end position="235"/>
    </location>
</feature>
<feature type="transmembrane region" description="Helical" evidence="7">
    <location>
        <begin position="360"/>
        <end position="385"/>
    </location>
</feature>
<feature type="transmembrane region" description="Helical" evidence="7">
    <location>
        <begin position="241"/>
        <end position="257"/>
    </location>
</feature>
<reference evidence="11 12" key="1">
    <citation type="submission" date="2018-08" db="EMBL/GenBank/DDBJ databases">
        <title>A genome reference for cultivated species of the human gut microbiota.</title>
        <authorList>
            <person name="Zou Y."/>
            <person name="Xue W."/>
            <person name="Luo G."/>
        </authorList>
    </citation>
    <scope>NUCLEOTIDE SEQUENCE [LARGE SCALE GENOMIC DNA]</scope>
    <source>
        <strain evidence="9 12">AF14-18</strain>
        <strain evidence="10 11">AM35-14</strain>
    </source>
</reference>
<feature type="domain" description="TRAP C4-dicarboxylate transport system permease DctM subunit" evidence="8">
    <location>
        <begin position="9"/>
        <end position="416"/>
    </location>
</feature>
<name>A0A412YY72_9FIRM</name>
<protein>
    <submittedName>
        <fullName evidence="9">TRAP transporter large permease</fullName>
    </submittedName>
</protein>
<gene>
    <name evidence="10" type="ORF">DW839_26555</name>
    <name evidence="9" type="ORF">DWW02_23625</name>
</gene>
<dbReference type="InterPro" id="IPR010656">
    <property type="entry name" value="DctM"/>
</dbReference>
<dbReference type="EMBL" id="QRZM01000013">
    <property type="protein sequence ID" value="RGV72633.1"/>
    <property type="molecule type" value="Genomic_DNA"/>
</dbReference>
<dbReference type="KEGG" id="cbol:CGC65_26145"/>
<feature type="transmembrane region" description="Helical" evidence="7">
    <location>
        <begin position="397"/>
        <end position="417"/>
    </location>
</feature>
<feature type="transmembrane region" description="Helical" evidence="7">
    <location>
        <begin position="170"/>
        <end position="192"/>
    </location>
</feature>
<dbReference type="PANTHER" id="PTHR33362">
    <property type="entry name" value="SIALIC ACID TRAP TRANSPORTER PERMEASE PROTEIN SIAT-RELATED"/>
    <property type="match status" value="1"/>
</dbReference>
<evidence type="ECO:0000256" key="4">
    <source>
        <dbReference type="ARBA" id="ARBA00022692"/>
    </source>
</evidence>
<feature type="transmembrane region" description="Helical" evidence="7">
    <location>
        <begin position="51"/>
        <end position="69"/>
    </location>
</feature>
<feature type="transmembrane region" description="Helical" evidence="7">
    <location>
        <begin position="269"/>
        <end position="289"/>
    </location>
</feature>
<dbReference type="PIRSF" id="PIRSF006066">
    <property type="entry name" value="HI0050"/>
    <property type="match status" value="1"/>
</dbReference>
<evidence type="ECO:0000256" key="7">
    <source>
        <dbReference type="SAM" id="Phobius"/>
    </source>
</evidence>
<feature type="transmembrane region" description="Helical" evidence="7">
    <location>
        <begin position="78"/>
        <end position="96"/>
    </location>
</feature>
<dbReference type="Proteomes" id="UP000283975">
    <property type="component" value="Unassembled WGS sequence"/>
</dbReference>
<dbReference type="GO" id="GO:0005886">
    <property type="term" value="C:plasma membrane"/>
    <property type="evidence" value="ECO:0007669"/>
    <property type="project" value="UniProtKB-SubCell"/>
</dbReference>
<comment type="caution">
    <text evidence="9">The sequence shown here is derived from an EMBL/GenBank/DDBJ whole genome shotgun (WGS) entry which is preliminary data.</text>
</comment>
<evidence type="ECO:0000313" key="12">
    <source>
        <dbReference type="Proteomes" id="UP000284543"/>
    </source>
</evidence>
<keyword evidence="3" id="KW-0997">Cell inner membrane</keyword>
<evidence type="ECO:0000313" key="11">
    <source>
        <dbReference type="Proteomes" id="UP000283975"/>
    </source>
</evidence>
<dbReference type="Pfam" id="PF06808">
    <property type="entry name" value="DctM"/>
    <property type="match status" value="1"/>
</dbReference>
<comment type="subcellular location">
    <subcellularLocation>
        <location evidence="1">Cell inner membrane</location>
        <topology evidence="1">Multi-pass membrane protein</topology>
    </subcellularLocation>
</comment>
<dbReference type="RefSeq" id="WP_002566521.1">
    <property type="nucleotide sequence ID" value="NZ_BAABXO010000002.1"/>
</dbReference>
<keyword evidence="6 7" id="KW-0472">Membrane</keyword>
<dbReference type="PANTHER" id="PTHR33362:SF5">
    <property type="entry name" value="C4-DICARBOXYLATE TRAP TRANSPORTER LARGE PERMEASE PROTEIN DCTM"/>
    <property type="match status" value="1"/>
</dbReference>
<dbReference type="AlphaFoldDB" id="A0A412YY72"/>
<evidence type="ECO:0000256" key="5">
    <source>
        <dbReference type="ARBA" id="ARBA00022989"/>
    </source>
</evidence>
<feature type="transmembrane region" description="Helical" evidence="7">
    <location>
        <begin position="135"/>
        <end position="158"/>
    </location>
</feature>
<dbReference type="NCBIfam" id="TIGR00786">
    <property type="entry name" value="dctM"/>
    <property type="match status" value="1"/>
</dbReference>
<proteinExistence type="predicted"/>
<evidence type="ECO:0000256" key="6">
    <source>
        <dbReference type="ARBA" id="ARBA00023136"/>
    </source>
</evidence>
<feature type="transmembrane region" description="Helical" evidence="7">
    <location>
        <begin position="301"/>
        <end position="325"/>
    </location>
</feature>
<evidence type="ECO:0000256" key="2">
    <source>
        <dbReference type="ARBA" id="ARBA00022475"/>
    </source>
</evidence>
<evidence type="ECO:0000313" key="9">
    <source>
        <dbReference type="EMBL" id="RGV72633.1"/>
    </source>
</evidence>
<keyword evidence="4 7" id="KW-0812">Transmembrane</keyword>
<evidence type="ECO:0000256" key="3">
    <source>
        <dbReference type="ARBA" id="ARBA00022519"/>
    </source>
</evidence>
<evidence type="ECO:0000256" key="1">
    <source>
        <dbReference type="ARBA" id="ARBA00004429"/>
    </source>
</evidence>
<dbReference type="Proteomes" id="UP000284543">
    <property type="component" value="Unassembled WGS sequence"/>
</dbReference>
<keyword evidence="5 7" id="KW-1133">Transmembrane helix</keyword>
<dbReference type="EMBL" id="QSHZ01000039">
    <property type="protein sequence ID" value="RHC49995.1"/>
    <property type="molecule type" value="Genomic_DNA"/>
</dbReference>
<dbReference type="GO" id="GO:0022857">
    <property type="term" value="F:transmembrane transporter activity"/>
    <property type="evidence" value="ECO:0007669"/>
    <property type="project" value="TreeGrafter"/>
</dbReference>